<evidence type="ECO:0000313" key="2">
    <source>
        <dbReference type="EMBL" id="KRR28687.1"/>
    </source>
</evidence>
<keyword evidence="3" id="KW-1185">Reference proteome</keyword>
<dbReference type="Gene3D" id="3.40.50.720">
    <property type="entry name" value="NAD(P)-binding Rossmann-like Domain"/>
    <property type="match status" value="1"/>
</dbReference>
<accession>A0A0R3NE77</accession>
<dbReference type="InterPro" id="IPR036291">
    <property type="entry name" value="NAD(P)-bd_dom_sf"/>
</dbReference>
<dbReference type="Pfam" id="PF01370">
    <property type="entry name" value="Epimerase"/>
    <property type="match status" value="1"/>
</dbReference>
<dbReference type="Proteomes" id="UP000052023">
    <property type="component" value="Unassembled WGS sequence"/>
</dbReference>
<dbReference type="EMBL" id="LLYA01000077">
    <property type="protein sequence ID" value="KRR28687.1"/>
    <property type="molecule type" value="Genomic_DNA"/>
</dbReference>
<sequence length="304" mass="32808">MIAILGATGYVGSSLARVLASRSHEPLALFARRPSALRANLWPDNVSIRALGAFQASEFELVINAIGAGTPTRVAELGGEILNITRTWDEHVLSTMSAVTRYVFLSSGAVYGGDFSKAVDEDSQLSVPVNRLGSFPAYPLAKLEAEARHRLLPHRAILDVRIFGYADIAISLKSRFFLADLARSIAYNKVFVTSSDPMMRDYAGALELAAVIDCWRLAGAPNVAVDLYTQRPVSKHELLELAATCFGVQIQFARTADCPTGSKAVYASNFRKAGSLGYRPWRHSLEIVLPVLEAAAGCARAGHG</sequence>
<proteinExistence type="predicted"/>
<dbReference type="OrthoDB" id="5295702at2"/>
<evidence type="ECO:0000259" key="1">
    <source>
        <dbReference type="Pfam" id="PF01370"/>
    </source>
</evidence>
<dbReference type="InterPro" id="IPR001509">
    <property type="entry name" value="Epimerase_deHydtase"/>
</dbReference>
<comment type="caution">
    <text evidence="2">The sequence shown here is derived from an EMBL/GenBank/DDBJ whole genome shotgun (WGS) entry which is preliminary data.</text>
</comment>
<name>A0A0R3NE77_9BRAD</name>
<gene>
    <name evidence="2" type="ORF">CQ13_39465</name>
</gene>
<dbReference type="RefSeq" id="WP_057842764.1">
    <property type="nucleotide sequence ID" value="NZ_LLYA01000077.1"/>
</dbReference>
<evidence type="ECO:0000313" key="3">
    <source>
        <dbReference type="Proteomes" id="UP000052023"/>
    </source>
</evidence>
<protein>
    <recommendedName>
        <fullName evidence="1">NAD-dependent epimerase/dehydratase domain-containing protein</fullName>
    </recommendedName>
</protein>
<reference evidence="2 3" key="1">
    <citation type="submission" date="2014-03" db="EMBL/GenBank/DDBJ databases">
        <title>Bradyrhizobium valentinum sp. nov., isolated from effective nodules of Lupinus mariae-josephae, a lupine endemic of basic-lime soils in Eastern Spain.</title>
        <authorList>
            <person name="Duran D."/>
            <person name="Rey L."/>
            <person name="Navarro A."/>
            <person name="Busquets A."/>
            <person name="Imperial J."/>
            <person name="Ruiz-Argueso T."/>
        </authorList>
    </citation>
    <scope>NUCLEOTIDE SEQUENCE [LARGE SCALE GENOMIC DNA]</scope>
    <source>
        <strain evidence="2 3">Ro19</strain>
    </source>
</reference>
<dbReference type="AlphaFoldDB" id="A0A0R3NE77"/>
<dbReference type="SUPFAM" id="SSF51735">
    <property type="entry name" value="NAD(P)-binding Rossmann-fold domains"/>
    <property type="match status" value="1"/>
</dbReference>
<feature type="non-terminal residue" evidence="2">
    <location>
        <position position="304"/>
    </location>
</feature>
<organism evidence="2 3">
    <name type="scientific">Bradyrhizobium retamae</name>
    <dbReference type="NCBI Taxonomy" id="1300035"/>
    <lineage>
        <taxon>Bacteria</taxon>
        <taxon>Pseudomonadati</taxon>
        <taxon>Pseudomonadota</taxon>
        <taxon>Alphaproteobacteria</taxon>
        <taxon>Hyphomicrobiales</taxon>
        <taxon>Nitrobacteraceae</taxon>
        <taxon>Bradyrhizobium</taxon>
    </lineage>
</organism>
<feature type="domain" description="NAD-dependent epimerase/dehydratase" evidence="1">
    <location>
        <begin position="2"/>
        <end position="146"/>
    </location>
</feature>